<keyword evidence="1" id="KW-0677">Repeat</keyword>
<protein>
    <recommendedName>
        <fullName evidence="5">Phosphatidylinositol-4-phosphate 5-kinase</fullName>
    </recommendedName>
</protein>
<gene>
    <name evidence="2" type="ORF">GPM918_LOCUS22093</name>
    <name evidence="3" type="ORF">SRO942_LOCUS22089</name>
</gene>
<comment type="caution">
    <text evidence="2">The sequence shown here is derived from an EMBL/GenBank/DDBJ whole genome shotgun (WGS) entry which is preliminary data.</text>
</comment>
<accession>A0A814U5F5</accession>
<keyword evidence="4" id="KW-1185">Reference proteome</keyword>
<evidence type="ECO:0000256" key="1">
    <source>
        <dbReference type="ARBA" id="ARBA00022737"/>
    </source>
</evidence>
<sequence>MHGQGRHEYANGDVYEGNFDNGEHHGYGVHLRKDGTRYEGQWKDGQREGTGTLIWGSGTKWPGDKYVSSFANGEMHGQGRHEYANGDVYEGNYVEGERSVTQVAKYTFPGIGLDADSNGENHRSLADSQKVMGKTFLRGKARF</sequence>
<evidence type="ECO:0000313" key="3">
    <source>
        <dbReference type="EMBL" id="CAF3932986.1"/>
    </source>
</evidence>
<evidence type="ECO:0000313" key="2">
    <source>
        <dbReference type="EMBL" id="CAF1169266.1"/>
    </source>
</evidence>
<dbReference type="InterPro" id="IPR003409">
    <property type="entry name" value="MORN"/>
</dbReference>
<dbReference type="EMBL" id="CAJNOQ010007458">
    <property type="protein sequence ID" value="CAF1169266.1"/>
    <property type="molecule type" value="Genomic_DNA"/>
</dbReference>
<proteinExistence type="predicted"/>
<dbReference type="AlphaFoldDB" id="A0A814U5F5"/>
<dbReference type="Proteomes" id="UP000663829">
    <property type="component" value="Unassembled WGS sequence"/>
</dbReference>
<organism evidence="2 4">
    <name type="scientific">Didymodactylos carnosus</name>
    <dbReference type="NCBI Taxonomy" id="1234261"/>
    <lineage>
        <taxon>Eukaryota</taxon>
        <taxon>Metazoa</taxon>
        <taxon>Spiralia</taxon>
        <taxon>Gnathifera</taxon>
        <taxon>Rotifera</taxon>
        <taxon>Eurotatoria</taxon>
        <taxon>Bdelloidea</taxon>
        <taxon>Philodinida</taxon>
        <taxon>Philodinidae</taxon>
        <taxon>Didymodactylos</taxon>
    </lineage>
</organism>
<dbReference type="SMART" id="SM00698">
    <property type="entry name" value="MORN"/>
    <property type="match status" value="3"/>
</dbReference>
<name>A0A814U5F5_9BILA</name>
<dbReference type="Gene3D" id="2.20.110.10">
    <property type="entry name" value="Histone H3 K4-specific methyltransferase SET7/9 N-terminal domain"/>
    <property type="match status" value="2"/>
</dbReference>
<dbReference type="OrthoDB" id="294378at2759"/>
<dbReference type="EMBL" id="CAJOBC010007457">
    <property type="protein sequence ID" value="CAF3932986.1"/>
    <property type="molecule type" value="Genomic_DNA"/>
</dbReference>
<dbReference type="SUPFAM" id="SSF82185">
    <property type="entry name" value="Histone H3 K4-specific methyltransferase SET7/9 N-terminal domain"/>
    <property type="match status" value="1"/>
</dbReference>
<reference evidence="2" key="1">
    <citation type="submission" date="2021-02" db="EMBL/GenBank/DDBJ databases">
        <authorList>
            <person name="Nowell W R."/>
        </authorList>
    </citation>
    <scope>NUCLEOTIDE SEQUENCE</scope>
</reference>
<dbReference type="Pfam" id="PF02493">
    <property type="entry name" value="MORN"/>
    <property type="match status" value="4"/>
</dbReference>
<dbReference type="PANTHER" id="PTHR43215:SF14">
    <property type="entry name" value="RADIAL SPOKE HEAD 1 HOMOLOG"/>
    <property type="match status" value="1"/>
</dbReference>
<dbReference type="Proteomes" id="UP000681722">
    <property type="component" value="Unassembled WGS sequence"/>
</dbReference>
<evidence type="ECO:0008006" key="5">
    <source>
        <dbReference type="Google" id="ProtNLM"/>
    </source>
</evidence>
<evidence type="ECO:0000313" key="4">
    <source>
        <dbReference type="Proteomes" id="UP000663829"/>
    </source>
</evidence>
<dbReference type="PANTHER" id="PTHR43215">
    <property type="entry name" value="RADIAL SPOKE HEAD 1 HOMOLOG"/>
    <property type="match status" value="1"/>
</dbReference>